<dbReference type="Proteomes" id="UP000196027">
    <property type="component" value="Chromosome"/>
</dbReference>
<dbReference type="EMBL" id="CP021425">
    <property type="protein sequence ID" value="ARU56928.1"/>
    <property type="molecule type" value="Genomic_DNA"/>
</dbReference>
<dbReference type="InterPro" id="IPR047057">
    <property type="entry name" value="MerR_fam"/>
</dbReference>
<dbReference type="GO" id="GO:0003700">
    <property type="term" value="F:DNA-binding transcription factor activity"/>
    <property type="evidence" value="ECO:0007669"/>
    <property type="project" value="InterPro"/>
</dbReference>
<evidence type="ECO:0000256" key="1">
    <source>
        <dbReference type="ARBA" id="ARBA00017146"/>
    </source>
</evidence>
<evidence type="ECO:0000256" key="5">
    <source>
        <dbReference type="ARBA" id="ARBA00023125"/>
    </source>
</evidence>
<dbReference type="PROSITE" id="PS50937">
    <property type="entry name" value="HTH_MERR_2"/>
    <property type="match status" value="1"/>
</dbReference>
<evidence type="ECO:0000313" key="11">
    <source>
        <dbReference type="Proteomes" id="UP000196027"/>
    </source>
</evidence>
<evidence type="ECO:0000256" key="8">
    <source>
        <dbReference type="SAM" id="Coils"/>
    </source>
</evidence>
<evidence type="ECO:0000259" key="9">
    <source>
        <dbReference type="PROSITE" id="PS50937"/>
    </source>
</evidence>
<accession>A0A1Y0I8V4</accession>
<dbReference type="InterPro" id="IPR000551">
    <property type="entry name" value="MerR-type_HTH_dom"/>
</dbReference>
<evidence type="ECO:0000256" key="2">
    <source>
        <dbReference type="ARBA" id="ARBA00022466"/>
    </source>
</evidence>
<dbReference type="AlphaFoldDB" id="A0A1Y0I8V4"/>
<evidence type="ECO:0000256" key="4">
    <source>
        <dbReference type="ARBA" id="ARBA00023015"/>
    </source>
</evidence>
<dbReference type="SUPFAM" id="SSF46955">
    <property type="entry name" value="Putative DNA-binding domain"/>
    <property type="match status" value="1"/>
</dbReference>
<gene>
    <name evidence="10" type="ORF">OLMES_2880</name>
</gene>
<keyword evidence="3" id="KW-0476">Mercury</keyword>
<keyword evidence="6" id="KW-0804">Transcription</keyword>
<dbReference type="GO" id="GO:0045340">
    <property type="term" value="F:mercury ion binding"/>
    <property type="evidence" value="ECO:0007669"/>
    <property type="project" value="InterPro"/>
</dbReference>
<reference evidence="10 11" key="1">
    <citation type="submission" date="2017-05" db="EMBL/GenBank/DDBJ databases">
        <title>Genomic insights into alkan degradation activity of Oleiphilus messinensis.</title>
        <authorList>
            <person name="Kozyavkin S.A."/>
            <person name="Slesarev A.I."/>
            <person name="Golyshin P.N."/>
            <person name="Korzhenkov A."/>
            <person name="Golyshina O.N."/>
            <person name="Toshchakov S.V."/>
        </authorList>
    </citation>
    <scope>NUCLEOTIDE SEQUENCE [LARGE SCALE GENOMIC DNA]</scope>
    <source>
        <strain evidence="10 11">ME102</strain>
    </source>
</reference>
<keyword evidence="8" id="KW-0175">Coiled coil</keyword>
<name>A0A1Y0I8V4_9GAMM</name>
<dbReference type="OrthoDB" id="9808480at2"/>
<organism evidence="10 11">
    <name type="scientific">Oleiphilus messinensis</name>
    <dbReference type="NCBI Taxonomy" id="141451"/>
    <lineage>
        <taxon>Bacteria</taxon>
        <taxon>Pseudomonadati</taxon>
        <taxon>Pseudomonadota</taxon>
        <taxon>Gammaproteobacteria</taxon>
        <taxon>Oceanospirillales</taxon>
        <taxon>Oleiphilaceae</taxon>
        <taxon>Oleiphilus</taxon>
    </lineage>
</organism>
<dbReference type="PANTHER" id="PTHR30204">
    <property type="entry name" value="REDOX-CYCLING DRUG-SENSING TRANSCRIPTIONAL ACTIVATOR SOXR"/>
    <property type="match status" value="1"/>
</dbReference>
<proteinExistence type="predicted"/>
<dbReference type="SMART" id="SM00422">
    <property type="entry name" value="HTH_MERR"/>
    <property type="match status" value="1"/>
</dbReference>
<keyword evidence="4" id="KW-0805">Transcription regulation</keyword>
<sequence length="128" mass="14574">MSQTISKLAKKFNISVETVRFYERKGLITQPEKPTDGYRHYPEETAHRIRFIQRSKDLGFTLDEIAHLLSLADSPCSQVQALAEDKLAMVQSKMKGLKRLEKALEALLSQCNENDDDTHCPIIDSLQP</sequence>
<dbReference type="InterPro" id="IPR009061">
    <property type="entry name" value="DNA-bd_dom_put_sf"/>
</dbReference>
<evidence type="ECO:0000256" key="6">
    <source>
        <dbReference type="ARBA" id="ARBA00023163"/>
    </source>
</evidence>
<dbReference type="KEGG" id="ome:OLMES_2880"/>
<dbReference type="RefSeq" id="WP_087464484.1">
    <property type="nucleotide sequence ID" value="NZ_CP021425.1"/>
</dbReference>
<dbReference type="Pfam" id="PF13411">
    <property type="entry name" value="MerR_1"/>
    <property type="match status" value="1"/>
</dbReference>
<keyword evidence="5" id="KW-0238">DNA-binding</keyword>
<dbReference type="GO" id="GO:0003677">
    <property type="term" value="F:DNA binding"/>
    <property type="evidence" value="ECO:0007669"/>
    <property type="project" value="UniProtKB-KW"/>
</dbReference>
<feature type="domain" description="HTH merR-type" evidence="9">
    <location>
        <begin position="1"/>
        <end position="71"/>
    </location>
</feature>
<dbReference type="InterPro" id="IPR011794">
    <property type="entry name" value="MerR"/>
</dbReference>
<dbReference type="CDD" id="cd04783">
    <property type="entry name" value="HTH_MerR1"/>
    <property type="match status" value="1"/>
</dbReference>
<keyword evidence="11" id="KW-1185">Reference proteome</keyword>
<protein>
    <recommendedName>
        <fullName evidence="1">Mercuric resistance operon regulatory protein</fullName>
    </recommendedName>
</protein>
<feature type="coiled-coil region" evidence="8">
    <location>
        <begin position="90"/>
        <end position="117"/>
    </location>
</feature>
<keyword evidence="2" id="KW-0475">Mercuric resistance</keyword>
<dbReference type="PRINTS" id="PR00040">
    <property type="entry name" value="HTHMERR"/>
</dbReference>
<dbReference type="GO" id="GO:0046689">
    <property type="term" value="P:response to mercury ion"/>
    <property type="evidence" value="ECO:0007669"/>
    <property type="project" value="UniProtKB-KW"/>
</dbReference>
<evidence type="ECO:0000256" key="3">
    <source>
        <dbReference type="ARBA" id="ARBA00022914"/>
    </source>
</evidence>
<dbReference type="NCBIfam" id="TIGR02051">
    <property type="entry name" value="MerR"/>
    <property type="match status" value="1"/>
</dbReference>
<evidence type="ECO:0000256" key="7">
    <source>
        <dbReference type="ARBA" id="ARBA00024874"/>
    </source>
</evidence>
<evidence type="ECO:0000313" key="10">
    <source>
        <dbReference type="EMBL" id="ARU56928.1"/>
    </source>
</evidence>
<dbReference type="Gene3D" id="1.10.1660.10">
    <property type="match status" value="1"/>
</dbReference>
<comment type="function">
    <text evidence="7">Mediates the mercuric-dependent induction of mercury resistance operon. In the absence of mercury MerR represses transcription by binding tightly to the mer operator region; when mercury is present the dimeric complex binds a single ion and becomes a potent transcriptional activator, while remaining bound to the mer site.</text>
</comment>
<dbReference type="PANTHER" id="PTHR30204:SF94">
    <property type="entry name" value="HEAVY METAL-DEPENDENT TRANSCRIPTIONAL REGULATOR HI_0293-RELATED"/>
    <property type="match status" value="1"/>
</dbReference>